<feature type="region of interest" description="Disordered" evidence="1">
    <location>
        <begin position="1"/>
        <end position="41"/>
    </location>
</feature>
<gene>
    <name evidence="4" type="ORF">C9374_010498</name>
</gene>
<feature type="region of interest" description="Disordered" evidence="1">
    <location>
        <begin position="132"/>
        <end position="154"/>
    </location>
</feature>
<keyword evidence="5" id="KW-1185">Reference proteome</keyword>
<reference evidence="4 5" key="1">
    <citation type="journal article" date="2018" name="BMC Genomics">
        <title>The genome of Naegleria lovaniensis, the basis for a comparative approach to unravel pathogenicity factors of the human pathogenic amoeba N. fowleri.</title>
        <authorList>
            <person name="Liechti N."/>
            <person name="Schurch N."/>
            <person name="Bruggmann R."/>
            <person name="Wittwer M."/>
        </authorList>
    </citation>
    <scope>NUCLEOTIDE SEQUENCE [LARGE SCALE GENOMIC DNA]</scope>
    <source>
        <strain evidence="4 5">ATCC 30569</strain>
    </source>
</reference>
<keyword evidence="2" id="KW-0812">Transmembrane</keyword>
<dbReference type="PANTHER" id="PTHR22911">
    <property type="entry name" value="ACYL-MALONYL CONDENSING ENZYME-RELATED"/>
    <property type="match status" value="1"/>
</dbReference>
<feature type="transmembrane region" description="Helical" evidence="2">
    <location>
        <begin position="362"/>
        <end position="384"/>
    </location>
</feature>
<evidence type="ECO:0000256" key="2">
    <source>
        <dbReference type="SAM" id="Phobius"/>
    </source>
</evidence>
<feature type="transmembrane region" description="Helical" evidence="2">
    <location>
        <begin position="417"/>
        <end position="436"/>
    </location>
</feature>
<evidence type="ECO:0000256" key="1">
    <source>
        <dbReference type="SAM" id="MobiDB-lite"/>
    </source>
</evidence>
<dbReference type="InterPro" id="IPR000620">
    <property type="entry name" value="EamA_dom"/>
</dbReference>
<dbReference type="GeneID" id="68102952"/>
<feature type="transmembrane region" description="Helical" evidence="2">
    <location>
        <begin position="199"/>
        <end position="222"/>
    </location>
</feature>
<feature type="compositionally biased region" description="Basic and acidic residues" evidence="1">
    <location>
        <begin position="505"/>
        <end position="514"/>
    </location>
</feature>
<feature type="transmembrane region" description="Helical" evidence="2">
    <location>
        <begin position="234"/>
        <end position="258"/>
    </location>
</feature>
<name>A0AA88GGB5_NAELO</name>
<dbReference type="AlphaFoldDB" id="A0AA88GGB5"/>
<feature type="region of interest" description="Disordered" evidence="1">
    <location>
        <begin position="445"/>
        <end position="467"/>
    </location>
</feature>
<sequence>MKDNMETNTNHHHEEAHSDEGLNHHHRNQDETTSPKKINTTPLFVSGMNERLKTLLEKLKPALGWLSCIMVHVLFGMHPIFSRYLQSQSENKLPSLLLITSCHLAAILIYLPRMIYLLIYYVKERISKKKNPKNTTTLEEHENSSNHQDMNSEPIASRGGSLWSRIKEKVRQFLPLTFFCISLVTRSVTNIMSSKFTSAIFVQLFALTTPFILAFVTVFIYNKWFLRGHAKESFGLKAWVSMILTVIGGVVIIIGSVVEKSATPQPWYAFFYTYAIDWSSFSEHITWWDLLGISMSLVSSACLVWYMLCLRYMKQEEKSNIVTVTGENLFILQLFIMGFIFLIPSLIIDDWTLWTKLSPKDWIMFFCFTIFVFMLANHLNIFAISALGSSVVGSILALRLVSTIVFSILILQESLKTIWQLLGCILVLASVSYFMYTEYQQEKAKKKQAQETEKKETAVREHDEREGEHLNELHMNEENHEFIDHHHDDTSHLEHDTIELIENSSSKKEAKTKQQQDQISIEVRETI</sequence>
<feature type="region of interest" description="Disordered" evidence="1">
    <location>
        <begin position="489"/>
        <end position="527"/>
    </location>
</feature>
<protein>
    <recommendedName>
        <fullName evidence="3">EamA domain-containing protein</fullName>
    </recommendedName>
</protein>
<keyword evidence="2" id="KW-1133">Transmembrane helix</keyword>
<feature type="transmembrane region" description="Helical" evidence="2">
    <location>
        <begin position="329"/>
        <end position="347"/>
    </location>
</feature>
<feature type="transmembrane region" description="Helical" evidence="2">
    <location>
        <begin position="287"/>
        <end position="308"/>
    </location>
</feature>
<dbReference type="EMBL" id="PYSW02000043">
    <property type="protein sequence ID" value="KAG2374754.1"/>
    <property type="molecule type" value="Genomic_DNA"/>
</dbReference>
<evidence type="ECO:0000313" key="5">
    <source>
        <dbReference type="Proteomes" id="UP000816034"/>
    </source>
</evidence>
<evidence type="ECO:0000313" key="4">
    <source>
        <dbReference type="EMBL" id="KAG2374754.1"/>
    </source>
</evidence>
<feature type="transmembrane region" description="Helical" evidence="2">
    <location>
        <begin position="173"/>
        <end position="193"/>
    </location>
</feature>
<organism evidence="4 5">
    <name type="scientific">Naegleria lovaniensis</name>
    <name type="common">Amoeba</name>
    <dbReference type="NCBI Taxonomy" id="51637"/>
    <lineage>
        <taxon>Eukaryota</taxon>
        <taxon>Discoba</taxon>
        <taxon>Heterolobosea</taxon>
        <taxon>Tetramitia</taxon>
        <taxon>Eutetramitia</taxon>
        <taxon>Vahlkampfiidae</taxon>
        <taxon>Naegleria</taxon>
    </lineage>
</organism>
<feature type="transmembrane region" description="Helical" evidence="2">
    <location>
        <begin position="62"/>
        <end position="81"/>
    </location>
</feature>
<feature type="transmembrane region" description="Helical" evidence="2">
    <location>
        <begin position="93"/>
        <end position="122"/>
    </location>
</feature>
<dbReference type="Pfam" id="PF00892">
    <property type="entry name" value="EamA"/>
    <property type="match status" value="1"/>
</dbReference>
<dbReference type="RefSeq" id="XP_044543928.1">
    <property type="nucleotide sequence ID" value="XM_044686048.1"/>
</dbReference>
<proteinExistence type="predicted"/>
<dbReference type="GO" id="GO:0016020">
    <property type="term" value="C:membrane"/>
    <property type="evidence" value="ECO:0007669"/>
    <property type="project" value="InterPro"/>
</dbReference>
<feature type="transmembrane region" description="Helical" evidence="2">
    <location>
        <begin position="391"/>
        <end position="411"/>
    </location>
</feature>
<feature type="compositionally biased region" description="Basic and acidic residues" evidence="1">
    <location>
        <begin position="1"/>
        <end position="34"/>
    </location>
</feature>
<feature type="domain" description="EamA" evidence="3">
    <location>
        <begin position="335"/>
        <end position="432"/>
    </location>
</feature>
<comment type="caution">
    <text evidence="4">The sequence shown here is derived from an EMBL/GenBank/DDBJ whole genome shotgun (WGS) entry which is preliminary data.</text>
</comment>
<accession>A0AA88GGB5</accession>
<keyword evidence="2" id="KW-0472">Membrane</keyword>
<dbReference type="Proteomes" id="UP000816034">
    <property type="component" value="Unassembled WGS sequence"/>
</dbReference>
<dbReference type="InterPro" id="IPR037185">
    <property type="entry name" value="EmrE-like"/>
</dbReference>
<evidence type="ECO:0000259" key="3">
    <source>
        <dbReference type="Pfam" id="PF00892"/>
    </source>
</evidence>
<dbReference type="SUPFAM" id="SSF103481">
    <property type="entry name" value="Multidrug resistance efflux transporter EmrE"/>
    <property type="match status" value="1"/>
</dbReference>
<feature type="compositionally biased region" description="Basic and acidic residues" evidence="1">
    <location>
        <begin position="489"/>
        <end position="498"/>
    </location>
</feature>